<dbReference type="Pfam" id="PF13411">
    <property type="entry name" value="MerR_1"/>
    <property type="match status" value="1"/>
</dbReference>
<comment type="caution">
    <text evidence="3">The sequence shown here is derived from an EMBL/GenBank/DDBJ whole genome shotgun (WGS) entry which is preliminary data.</text>
</comment>
<evidence type="ECO:0000313" key="4">
    <source>
        <dbReference type="Proteomes" id="UP000886886"/>
    </source>
</evidence>
<dbReference type="PROSITE" id="PS00552">
    <property type="entry name" value="HTH_MERR_1"/>
    <property type="match status" value="1"/>
</dbReference>
<dbReference type="Gene3D" id="3.40.50.150">
    <property type="entry name" value="Vaccinia Virus protein VP39"/>
    <property type="match status" value="1"/>
</dbReference>
<keyword evidence="3" id="KW-0808">Transferase</keyword>
<dbReference type="InterPro" id="IPR041698">
    <property type="entry name" value="Methyltransf_25"/>
</dbReference>
<dbReference type="GO" id="GO:0003700">
    <property type="term" value="F:DNA-binding transcription factor activity"/>
    <property type="evidence" value="ECO:0007669"/>
    <property type="project" value="InterPro"/>
</dbReference>
<dbReference type="GO" id="GO:0008168">
    <property type="term" value="F:methyltransferase activity"/>
    <property type="evidence" value="ECO:0007669"/>
    <property type="project" value="UniProtKB-KW"/>
</dbReference>
<reference evidence="3" key="1">
    <citation type="submission" date="2020-10" db="EMBL/GenBank/DDBJ databases">
        <authorList>
            <person name="Gilroy R."/>
        </authorList>
    </citation>
    <scope>NUCLEOTIDE SEQUENCE</scope>
    <source>
        <strain evidence="3">ChiSjej3B21-11622</strain>
    </source>
</reference>
<dbReference type="PRINTS" id="PR00040">
    <property type="entry name" value="HTHMERR"/>
</dbReference>
<proteinExistence type="predicted"/>
<dbReference type="SUPFAM" id="SSF53335">
    <property type="entry name" value="S-adenosyl-L-methionine-dependent methyltransferases"/>
    <property type="match status" value="1"/>
</dbReference>
<dbReference type="PANTHER" id="PTHR30204">
    <property type="entry name" value="REDOX-CYCLING DRUG-SENSING TRANSCRIPTIONAL ACTIVATOR SOXR"/>
    <property type="match status" value="1"/>
</dbReference>
<evidence type="ECO:0000313" key="3">
    <source>
        <dbReference type="EMBL" id="HIQ95658.1"/>
    </source>
</evidence>
<protein>
    <submittedName>
        <fullName evidence="3">Methyltransferase domain-containing protein</fullName>
    </submittedName>
</protein>
<dbReference type="InterPro" id="IPR009061">
    <property type="entry name" value="DNA-bd_dom_put_sf"/>
</dbReference>
<dbReference type="GO" id="GO:0003677">
    <property type="term" value="F:DNA binding"/>
    <property type="evidence" value="ECO:0007669"/>
    <property type="project" value="UniProtKB-KW"/>
</dbReference>
<dbReference type="EMBL" id="DVFT01000051">
    <property type="protein sequence ID" value="HIQ95658.1"/>
    <property type="molecule type" value="Genomic_DNA"/>
</dbReference>
<sequence>MKPSGYYTSGEFARMANVSIRTIRFYDKQNILKPSYVSPSGARFYSEGDFARLQQILLLKYLGFSLDDIRDLTIDDADYHFLLNSLNMQRKLIQDKIEQMQLVEKAIADTAAAIESESDINWSRMLNLIHLTNMEKSLKGQYKNATNISARINLHRLYTQNPLGWFPFIYGHCRIQDGMRILELGCGNGALWTENLEKLPANVSITLSDISQGMLRDARRMIGGEDPRFTFQAFDCHRLPYGERQFDLVIANHVLFYCSQIDKVCREVRRVLKEGGRFVCSTYSGRHMKEISELVEGFDRRIALSADKLYERFGLENGASILAPYFESVQCIRYEDGLLVDQPEPLIEYILSCHGNQNQYILERYKEFRSFVEKKTRKGFAITKDAGIFAASKLSPV</sequence>
<keyword evidence="1" id="KW-0238">DNA-binding</keyword>
<dbReference type="InterPro" id="IPR047057">
    <property type="entry name" value="MerR_fam"/>
</dbReference>
<feature type="domain" description="HTH merR-type" evidence="2">
    <location>
        <begin position="6"/>
        <end position="75"/>
    </location>
</feature>
<organism evidence="3 4">
    <name type="scientific">Candidatus Limivivens merdigallinarum</name>
    <dbReference type="NCBI Taxonomy" id="2840859"/>
    <lineage>
        <taxon>Bacteria</taxon>
        <taxon>Bacillati</taxon>
        <taxon>Bacillota</taxon>
        <taxon>Clostridia</taxon>
        <taxon>Lachnospirales</taxon>
        <taxon>Lachnospiraceae</taxon>
        <taxon>Lachnospiraceae incertae sedis</taxon>
        <taxon>Candidatus Limivivens</taxon>
    </lineage>
</organism>
<evidence type="ECO:0000259" key="2">
    <source>
        <dbReference type="PROSITE" id="PS50937"/>
    </source>
</evidence>
<dbReference type="AlphaFoldDB" id="A0A9D1D0L6"/>
<dbReference type="Pfam" id="PF13649">
    <property type="entry name" value="Methyltransf_25"/>
    <property type="match status" value="1"/>
</dbReference>
<dbReference type="Proteomes" id="UP000886886">
    <property type="component" value="Unassembled WGS sequence"/>
</dbReference>
<dbReference type="GO" id="GO:0032259">
    <property type="term" value="P:methylation"/>
    <property type="evidence" value="ECO:0007669"/>
    <property type="project" value="UniProtKB-KW"/>
</dbReference>
<name>A0A9D1D0L6_9FIRM</name>
<gene>
    <name evidence="3" type="ORF">IAB26_03755</name>
</gene>
<keyword evidence="3" id="KW-0489">Methyltransferase</keyword>
<dbReference type="CDD" id="cd02440">
    <property type="entry name" value="AdoMet_MTases"/>
    <property type="match status" value="1"/>
</dbReference>
<evidence type="ECO:0000256" key="1">
    <source>
        <dbReference type="ARBA" id="ARBA00023125"/>
    </source>
</evidence>
<dbReference type="InterPro" id="IPR000551">
    <property type="entry name" value="MerR-type_HTH_dom"/>
</dbReference>
<dbReference type="SUPFAM" id="SSF46955">
    <property type="entry name" value="Putative DNA-binding domain"/>
    <property type="match status" value="1"/>
</dbReference>
<dbReference type="Gene3D" id="1.10.1660.10">
    <property type="match status" value="1"/>
</dbReference>
<accession>A0A9D1D0L6</accession>
<dbReference type="PROSITE" id="PS50937">
    <property type="entry name" value="HTH_MERR_2"/>
    <property type="match status" value="1"/>
</dbReference>
<dbReference type="CDD" id="cd01106">
    <property type="entry name" value="HTH_TipAL-Mta"/>
    <property type="match status" value="1"/>
</dbReference>
<reference evidence="3" key="2">
    <citation type="journal article" date="2021" name="PeerJ">
        <title>Extensive microbial diversity within the chicken gut microbiome revealed by metagenomics and culture.</title>
        <authorList>
            <person name="Gilroy R."/>
            <person name="Ravi A."/>
            <person name="Getino M."/>
            <person name="Pursley I."/>
            <person name="Horton D.L."/>
            <person name="Alikhan N.F."/>
            <person name="Baker D."/>
            <person name="Gharbi K."/>
            <person name="Hall N."/>
            <person name="Watson M."/>
            <person name="Adriaenssens E.M."/>
            <person name="Foster-Nyarko E."/>
            <person name="Jarju S."/>
            <person name="Secka A."/>
            <person name="Antonio M."/>
            <person name="Oren A."/>
            <person name="Chaudhuri R.R."/>
            <person name="La Ragione R."/>
            <person name="Hildebrand F."/>
            <person name="Pallen M.J."/>
        </authorList>
    </citation>
    <scope>NUCLEOTIDE SEQUENCE</scope>
    <source>
        <strain evidence="3">ChiSjej3B21-11622</strain>
    </source>
</reference>
<dbReference type="InterPro" id="IPR029063">
    <property type="entry name" value="SAM-dependent_MTases_sf"/>
</dbReference>
<dbReference type="SMART" id="SM00422">
    <property type="entry name" value="HTH_MERR"/>
    <property type="match status" value="1"/>
</dbReference>
<dbReference type="PANTHER" id="PTHR30204:SF96">
    <property type="entry name" value="CHROMOSOME-ANCHORING PROTEIN RACA"/>
    <property type="match status" value="1"/>
</dbReference>